<feature type="domain" description="DUF3696" evidence="1">
    <location>
        <begin position="578"/>
        <end position="622"/>
    </location>
</feature>
<dbReference type="AlphaFoldDB" id="A0AAW3SSJ5"/>
<dbReference type="InterPro" id="IPR027417">
    <property type="entry name" value="P-loop_NTPase"/>
</dbReference>
<organism evidence="3 4">
    <name type="scientific">Pectobacterium aroidearum</name>
    <dbReference type="NCBI Taxonomy" id="1201031"/>
    <lineage>
        <taxon>Bacteria</taxon>
        <taxon>Pseudomonadati</taxon>
        <taxon>Pseudomonadota</taxon>
        <taxon>Gammaproteobacteria</taxon>
        <taxon>Enterobacterales</taxon>
        <taxon>Pectobacteriaceae</taxon>
        <taxon>Pectobacterium</taxon>
    </lineage>
</organism>
<dbReference type="InterPro" id="IPR022532">
    <property type="entry name" value="DUF3696"/>
</dbReference>
<feature type="domain" description="Endonuclease GajA/Old nuclease/RecF-like AAA" evidence="2">
    <location>
        <begin position="484"/>
        <end position="561"/>
    </location>
</feature>
<comment type="caution">
    <text evidence="3">The sequence shown here is derived from an EMBL/GenBank/DDBJ whole genome shotgun (WGS) entry which is preliminary data.</text>
</comment>
<dbReference type="Proteomes" id="UP000557749">
    <property type="component" value="Unassembled WGS sequence"/>
</dbReference>
<reference evidence="3 4" key="1">
    <citation type="submission" date="2020-07" db="EMBL/GenBank/DDBJ databases">
        <title>Characterization of Pectobacterium aroidearum strains causing soft rot on Amorphophallus konjac.</title>
        <authorList>
            <person name="Xie H."/>
        </authorList>
    </citation>
    <scope>NUCLEOTIDE SEQUENCE [LARGE SCALE GENOMIC DNA]</scope>
    <source>
        <strain evidence="3 4">MY7</strain>
    </source>
</reference>
<feature type="domain" description="Endonuclease GajA/Old nuclease/RecF-like AAA" evidence="2">
    <location>
        <begin position="1"/>
        <end position="68"/>
    </location>
</feature>
<evidence type="ECO:0000259" key="1">
    <source>
        <dbReference type="Pfam" id="PF12476"/>
    </source>
</evidence>
<dbReference type="PANTHER" id="PTHR43581:SF2">
    <property type="entry name" value="EXCINUCLEASE ATPASE SUBUNIT"/>
    <property type="match status" value="1"/>
</dbReference>
<dbReference type="Pfam" id="PF12476">
    <property type="entry name" value="DUF3696"/>
    <property type="match status" value="1"/>
</dbReference>
<dbReference type="Gene3D" id="3.40.50.300">
    <property type="entry name" value="P-loop containing nucleotide triphosphate hydrolases"/>
    <property type="match status" value="2"/>
</dbReference>
<dbReference type="EMBL" id="JACERJ010000001">
    <property type="protein sequence ID" value="MBA5202582.1"/>
    <property type="molecule type" value="Genomic_DNA"/>
</dbReference>
<name>A0AAW3SSJ5_9GAMM</name>
<accession>A0AAW3SSJ5</accession>
<sequence>MLTELYIKNFKSIKMKDSVDLNKFSILCGSNSSGKSSLIQAILLICQSFSNRYQNDSITLNGHLVRLGAFQDIKNHFSEDNKVLVSFTLPIKYEIGGGRRGRKVFKCELCIGLENGKSIGNEDEYHPLILSNKVSVDVVDDEGGLIEKDLIEVVYDKVNSPLGEMWPYSVRSFISSETKRMAIEYPDFEILGTYHGELLPHRIALKFNYIKKISSNILDHITNTQVSSNARGYFSDIEPEYLVIPRNFILEMRRIVQKERQGIYDSIIIPEKYFHKNMASALYSNESEFISSLKDDVVKATFNLSVDDFPEALLVEEGVSLSDWRLFISRFDEKTRKILVDLISRNRVILQEVWCDAMPPKSQMAIHNTQIFMDAEHALNVYFSRSVKYLGPLRMEPQALYSSQGHIDPNTVGLKGEYTAAVLHKNRDKNISYLSPTLINDNLVLSLKTHSLKYACLEWLSYLGVIQDFQTSDKGKLGYELIVKINKGEKWQDLTHVGVGVSQVLPIVLMFLLSVEDDILIFEQPELHLHPQVQSRLCDLFISIASSNRQCIIETHSEYLINRLRLRIAQESEEKIKEYVSMFFINKKNGVSDFKTVEVNKYGSVIDWPADFFDQTDREIERILHEASLKKKKEKKEIKTFSFEVKNERRD</sequence>
<dbReference type="Pfam" id="PF13175">
    <property type="entry name" value="AAA_15"/>
    <property type="match status" value="2"/>
</dbReference>
<dbReference type="RefSeq" id="WP_181844407.1">
    <property type="nucleotide sequence ID" value="NZ_JACERJ010000001.1"/>
</dbReference>
<dbReference type="PANTHER" id="PTHR43581">
    <property type="entry name" value="ATP/GTP PHOSPHATASE"/>
    <property type="match status" value="1"/>
</dbReference>
<protein>
    <submittedName>
        <fullName evidence="3">DUF3696 domain-containing protein</fullName>
    </submittedName>
</protein>
<gene>
    <name evidence="3" type="ORF">H2Y57_02550</name>
</gene>
<dbReference type="SUPFAM" id="SSF52540">
    <property type="entry name" value="P-loop containing nucleoside triphosphate hydrolases"/>
    <property type="match status" value="1"/>
</dbReference>
<evidence type="ECO:0000313" key="3">
    <source>
        <dbReference type="EMBL" id="MBA5202582.1"/>
    </source>
</evidence>
<evidence type="ECO:0000259" key="2">
    <source>
        <dbReference type="Pfam" id="PF13175"/>
    </source>
</evidence>
<proteinExistence type="predicted"/>
<evidence type="ECO:0000313" key="4">
    <source>
        <dbReference type="Proteomes" id="UP000557749"/>
    </source>
</evidence>
<dbReference type="InterPro" id="IPR051396">
    <property type="entry name" value="Bact_Antivir_Def_Nuclease"/>
</dbReference>
<dbReference type="InterPro" id="IPR041685">
    <property type="entry name" value="AAA_GajA/Old/RecF-like"/>
</dbReference>